<protein>
    <recommendedName>
        <fullName evidence="3">TATA-box binding protein</fullName>
    </recommendedName>
</protein>
<comment type="caution">
    <text evidence="1">The sequence shown here is derived from an EMBL/GenBank/DDBJ whole genome shotgun (WGS) entry which is preliminary data.</text>
</comment>
<reference evidence="2" key="1">
    <citation type="submission" date="2018-12" db="EMBL/GenBank/DDBJ databases">
        <title>Bacillus chawlae sp. nov., Bacillus glennii sp. nov., and Bacillus saganii sp. nov. Isolated from the Vehicle Assembly Building at Kennedy Space Center where the Viking Spacecraft were Assembled.</title>
        <authorList>
            <person name="Seuylemezian A."/>
            <person name="Vaishampayan P."/>
        </authorList>
    </citation>
    <scope>NUCLEOTIDE SEQUENCE [LARGE SCALE GENOMIC DNA]</scope>
    <source>
        <strain evidence="2">DSM 13966</strain>
    </source>
</reference>
<dbReference type="Proteomes" id="UP000279911">
    <property type="component" value="Unassembled WGS sequence"/>
</dbReference>
<organism evidence="1 2">
    <name type="scientific">Mesobacillus subterraneus</name>
    <dbReference type="NCBI Taxonomy" id="285983"/>
    <lineage>
        <taxon>Bacteria</taxon>
        <taxon>Bacillati</taxon>
        <taxon>Bacillota</taxon>
        <taxon>Bacilli</taxon>
        <taxon>Bacillales</taxon>
        <taxon>Bacillaceae</taxon>
        <taxon>Mesobacillus</taxon>
    </lineage>
</organism>
<evidence type="ECO:0000313" key="2">
    <source>
        <dbReference type="Proteomes" id="UP000279911"/>
    </source>
</evidence>
<name>A0A427TS72_9BACI</name>
<dbReference type="InterPro" id="IPR014794">
    <property type="entry name" value="DUF1779"/>
</dbReference>
<dbReference type="AlphaFoldDB" id="A0A427TS72"/>
<gene>
    <name evidence="1" type="ORF">EJA10_11260</name>
</gene>
<accession>A0A427TS72</accession>
<dbReference type="RefSeq" id="WP_125480104.1">
    <property type="nucleotide sequence ID" value="NZ_RSFW01000013.1"/>
</dbReference>
<sequence>MKKISFILSIIGIIGFIVLQAGNKTTVADADHELKTLASVLQDENIMITGWSMYARETMEKENANDLVNDLKAKLPNWTWTGGDNLNHGEITAVTRSGGLEEKIKFVSTDTNGRLHTYVMYEVRGQYWNKNTEVFLNKNLPGRIFDIFRGNATTFSCVEGEFDDKINSALPVYKTKLLKAFNAKEVEGMEEESFLSVSAVSPLFDKSLSKEHDMNMQLGLRKTDRLGAKTTLVVGTPIITIEY</sequence>
<dbReference type="Gene3D" id="3.30.360.40">
    <property type="entry name" value="YwmB-like"/>
    <property type="match status" value="1"/>
</dbReference>
<dbReference type="STRING" id="285983.UB32_17635"/>
<evidence type="ECO:0000313" key="1">
    <source>
        <dbReference type="EMBL" id="RSD27113.1"/>
    </source>
</evidence>
<dbReference type="InterPro" id="IPR036209">
    <property type="entry name" value="YwmB-like_sf"/>
</dbReference>
<dbReference type="Pfam" id="PF08680">
    <property type="entry name" value="DUF1779"/>
    <property type="match status" value="1"/>
</dbReference>
<dbReference type="OrthoDB" id="2374820at2"/>
<dbReference type="Gene3D" id="3.30.2030.10">
    <property type="entry name" value="YwmB-like"/>
    <property type="match status" value="1"/>
</dbReference>
<evidence type="ECO:0008006" key="3">
    <source>
        <dbReference type="Google" id="ProtNLM"/>
    </source>
</evidence>
<proteinExistence type="predicted"/>
<dbReference type="SUPFAM" id="SSF143842">
    <property type="entry name" value="YwmB-like"/>
    <property type="match status" value="1"/>
</dbReference>
<dbReference type="EMBL" id="RSFW01000013">
    <property type="protein sequence ID" value="RSD27113.1"/>
    <property type="molecule type" value="Genomic_DNA"/>
</dbReference>